<evidence type="ECO:0000313" key="1">
    <source>
        <dbReference type="EMBL" id="MBD9354520.1"/>
    </source>
</evidence>
<reference evidence="1 2" key="1">
    <citation type="submission" date="2020-09" db="EMBL/GenBank/DDBJ databases">
        <title>Methylomonas albis sp. nov. and Methylomonas fluvii sp. nov.: Two cold-adapted methanotrophs from the River Elbe and an amended description of Methylovulum psychrotolerans strain Eb1.</title>
        <authorList>
            <person name="Bussmann I.K."/>
            <person name="Klings K.-W."/>
            <person name="Warnstedt J."/>
            <person name="Hoppert M."/>
            <person name="Saborowski A."/>
            <person name="Horn F."/>
            <person name="Liebner S."/>
        </authorList>
    </citation>
    <scope>NUCLEOTIDE SEQUENCE [LARGE SCALE GENOMIC DNA]</scope>
    <source>
        <strain evidence="1 2">EbA</strain>
    </source>
</reference>
<organism evidence="1 2">
    <name type="scientific">Methylomonas albis</name>
    <dbReference type="NCBI Taxonomy" id="1854563"/>
    <lineage>
        <taxon>Bacteria</taxon>
        <taxon>Pseudomonadati</taxon>
        <taxon>Pseudomonadota</taxon>
        <taxon>Gammaproteobacteria</taxon>
        <taxon>Methylococcales</taxon>
        <taxon>Methylococcaceae</taxon>
        <taxon>Methylomonas</taxon>
    </lineage>
</organism>
<accession>A0ABR9CV55</accession>
<protein>
    <recommendedName>
        <fullName evidence="3">Lipoprotein</fullName>
    </recommendedName>
</protein>
<dbReference type="PROSITE" id="PS51257">
    <property type="entry name" value="PROKAR_LIPOPROTEIN"/>
    <property type="match status" value="1"/>
</dbReference>
<proteinExistence type="predicted"/>
<gene>
    <name evidence="1" type="ORF">IE877_01245</name>
</gene>
<sequence length="134" mass="15085">MKKMLVIVGILVLSGCSEKEEYQSIVLEQMKQDKDIKDYGIEPEIMTKCVVDTSSNNMPGIILFDPERRKAYKNYAKMLDLNKTTDPQKTLNELRESFGDAKNLAEAHSNYVESVVECMSGLVTGGEEKLKSTK</sequence>
<dbReference type="Proteomes" id="UP000652176">
    <property type="component" value="Unassembled WGS sequence"/>
</dbReference>
<evidence type="ECO:0008006" key="3">
    <source>
        <dbReference type="Google" id="ProtNLM"/>
    </source>
</evidence>
<dbReference type="RefSeq" id="WP_192372482.1">
    <property type="nucleotide sequence ID" value="NZ_CAJHIV010000001.1"/>
</dbReference>
<dbReference type="EMBL" id="JACXSS010000001">
    <property type="protein sequence ID" value="MBD9354520.1"/>
    <property type="molecule type" value="Genomic_DNA"/>
</dbReference>
<comment type="caution">
    <text evidence="1">The sequence shown here is derived from an EMBL/GenBank/DDBJ whole genome shotgun (WGS) entry which is preliminary data.</text>
</comment>
<keyword evidence="2" id="KW-1185">Reference proteome</keyword>
<name>A0ABR9CV55_9GAMM</name>
<evidence type="ECO:0000313" key="2">
    <source>
        <dbReference type="Proteomes" id="UP000652176"/>
    </source>
</evidence>